<evidence type="ECO:0000256" key="7">
    <source>
        <dbReference type="ARBA" id="ARBA00022840"/>
    </source>
</evidence>
<evidence type="ECO:0000256" key="5">
    <source>
        <dbReference type="ARBA" id="ARBA00022741"/>
    </source>
</evidence>
<evidence type="ECO:0000313" key="12">
    <source>
        <dbReference type="EMBL" id="GAU42956.1"/>
    </source>
</evidence>
<sequence length="426" mass="48019">MDPPTTSWSIHTRPEITTKYEILNHISSGSYADVYRGRRISDGTTVALKEVHDHQSASREIDALKILRGSENVVFMHEFFWREDEDAVIVLEFLRTDLAAVIRGAGNEGIDGGEVKGLLMQMVSGVHACHRNRIVHRDLKPENFLISDNGVVKLADFGQARILMESRFDASNHESSSQHLHDAFPVSDNSNQTEFENQEEEEEKMSHDEYFRVLDELKIKSHTYDTDDKDTNTHDGNNSCLATCTSSDNDNDAWKNSLPYEGDEEGENEEHGFLTSCVGTRWFRAPELLYGSTNYGLEVDLWSLGCVFAELLTLKPLFPGTGDIDQISRIISVLGNLDEEAWNGCSKLPDYGTISFTKVENPIGLETCMPNCLHDEVSLVKKLVCYDPARRVTAMELLHDKYFSEEPLPVSVTQLRVPPIARSEQD</sequence>
<keyword evidence="7" id="KW-0067">ATP-binding</keyword>
<proteinExistence type="inferred from homology"/>
<dbReference type="InterPro" id="IPR008271">
    <property type="entry name" value="Ser/Thr_kinase_AS"/>
</dbReference>
<dbReference type="SMART" id="SM00220">
    <property type="entry name" value="S_TKc"/>
    <property type="match status" value="1"/>
</dbReference>
<dbReference type="SUPFAM" id="SSF56112">
    <property type="entry name" value="Protein kinase-like (PK-like)"/>
    <property type="match status" value="1"/>
</dbReference>
<feature type="region of interest" description="Disordered" evidence="10">
    <location>
        <begin position="174"/>
        <end position="206"/>
    </location>
</feature>
<dbReference type="PROSITE" id="PS50011">
    <property type="entry name" value="PROTEIN_KINASE_DOM"/>
    <property type="match status" value="1"/>
</dbReference>
<dbReference type="EC" id="2.7.11.22" evidence="2"/>
<keyword evidence="3" id="KW-0723">Serine/threonine-protein kinase</keyword>
<organism evidence="12 13">
    <name type="scientific">Trifolium subterraneum</name>
    <name type="common">Subterranean clover</name>
    <dbReference type="NCBI Taxonomy" id="3900"/>
    <lineage>
        <taxon>Eukaryota</taxon>
        <taxon>Viridiplantae</taxon>
        <taxon>Streptophyta</taxon>
        <taxon>Embryophyta</taxon>
        <taxon>Tracheophyta</taxon>
        <taxon>Spermatophyta</taxon>
        <taxon>Magnoliopsida</taxon>
        <taxon>eudicotyledons</taxon>
        <taxon>Gunneridae</taxon>
        <taxon>Pentapetalae</taxon>
        <taxon>rosids</taxon>
        <taxon>fabids</taxon>
        <taxon>Fabales</taxon>
        <taxon>Fabaceae</taxon>
        <taxon>Papilionoideae</taxon>
        <taxon>50 kb inversion clade</taxon>
        <taxon>NPAAA clade</taxon>
        <taxon>Hologalegina</taxon>
        <taxon>IRL clade</taxon>
        <taxon>Trifolieae</taxon>
        <taxon>Trifolium</taxon>
    </lineage>
</organism>
<dbReference type="OrthoDB" id="1732493at2759"/>
<evidence type="ECO:0000256" key="3">
    <source>
        <dbReference type="ARBA" id="ARBA00022527"/>
    </source>
</evidence>
<evidence type="ECO:0000256" key="2">
    <source>
        <dbReference type="ARBA" id="ARBA00012425"/>
    </source>
</evidence>
<protein>
    <recommendedName>
        <fullName evidence="2">cyclin-dependent kinase</fullName>
        <ecNumber evidence="2">2.7.11.22</ecNumber>
    </recommendedName>
</protein>
<gene>
    <name evidence="12" type="ORF">TSUD_142940</name>
</gene>
<dbReference type="Proteomes" id="UP000242715">
    <property type="component" value="Unassembled WGS sequence"/>
</dbReference>
<dbReference type="PROSITE" id="PS00108">
    <property type="entry name" value="PROTEIN_KINASE_ST"/>
    <property type="match status" value="1"/>
</dbReference>
<evidence type="ECO:0000256" key="6">
    <source>
        <dbReference type="ARBA" id="ARBA00022777"/>
    </source>
</evidence>
<dbReference type="PANTHER" id="PTHR24056">
    <property type="entry name" value="CELL DIVISION PROTEIN KINASE"/>
    <property type="match status" value="1"/>
</dbReference>
<dbReference type="InterPro" id="IPR050108">
    <property type="entry name" value="CDK"/>
</dbReference>
<dbReference type="Gene3D" id="1.10.510.10">
    <property type="entry name" value="Transferase(Phosphotransferase) domain 1"/>
    <property type="match status" value="2"/>
</dbReference>
<keyword evidence="4" id="KW-0808">Transferase</keyword>
<evidence type="ECO:0000259" key="11">
    <source>
        <dbReference type="PROSITE" id="PS50011"/>
    </source>
</evidence>
<comment type="similarity">
    <text evidence="1">Belongs to the protein kinase superfamily. CMGC Ser/Thr protein kinase family. CDC2/CDKX subfamily.</text>
</comment>
<comment type="catalytic activity">
    <reaction evidence="9">
        <text>L-seryl-[protein] + ATP = O-phospho-L-seryl-[protein] + ADP + H(+)</text>
        <dbReference type="Rhea" id="RHEA:17989"/>
        <dbReference type="Rhea" id="RHEA-COMP:9863"/>
        <dbReference type="Rhea" id="RHEA-COMP:11604"/>
        <dbReference type="ChEBI" id="CHEBI:15378"/>
        <dbReference type="ChEBI" id="CHEBI:29999"/>
        <dbReference type="ChEBI" id="CHEBI:30616"/>
        <dbReference type="ChEBI" id="CHEBI:83421"/>
        <dbReference type="ChEBI" id="CHEBI:456216"/>
        <dbReference type="EC" id="2.7.11.22"/>
    </reaction>
</comment>
<keyword evidence="13" id="KW-1185">Reference proteome</keyword>
<evidence type="ECO:0000256" key="9">
    <source>
        <dbReference type="ARBA" id="ARBA00048367"/>
    </source>
</evidence>
<evidence type="ECO:0000256" key="10">
    <source>
        <dbReference type="SAM" id="MobiDB-lite"/>
    </source>
</evidence>
<dbReference type="GO" id="GO:0005524">
    <property type="term" value="F:ATP binding"/>
    <property type="evidence" value="ECO:0007669"/>
    <property type="project" value="UniProtKB-KW"/>
</dbReference>
<evidence type="ECO:0000313" key="13">
    <source>
        <dbReference type="Proteomes" id="UP000242715"/>
    </source>
</evidence>
<dbReference type="AlphaFoldDB" id="A0A2Z6NGI5"/>
<evidence type="ECO:0000256" key="8">
    <source>
        <dbReference type="ARBA" id="ARBA00047811"/>
    </source>
</evidence>
<evidence type="ECO:0000256" key="4">
    <source>
        <dbReference type="ARBA" id="ARBA00022679"/>
    </source>
</evidence>
<name>A0A2Z6NGI5_TRISU</name>
<dbReference type="PANTHER" id="PTHR24056:SF171">
    <property type="entry name" value="CYCLIN-DEPENDENT KINASE 20"/>
    <property type="match status" value="1"/>
</dbReference>
<accession>A0A2Z6NGI5</accession>
<keyword evidence="6" id="KW-0418">Kinase</keyword>
<keyword evidence="5" id="KW-0547">Nucleotide-binding</keyword>
<dbReference type="InterPro" id="IPR011009">
    <property type="entry name" value="Kinase-like_dom_sf"/>
</dbReference>
<dbReference type="InterPro" id="IPR000719">
    <property type="entry name" value="Prot_kinase_dom"/>
</dbReference>
<dbReference type="GO" id="GO:0005634">
    <property type="term" value="C:nucleus"/>
    <property type="evidence" value="ECO:0007669"/>
    <property type="project" value="TreeGrafter"/>
</dbReference>
<dbReference type="Pfam" id="PF00069">
    <property type="entry name" value="Pkinase"/>
    <property type="match status" value="2"/>
</dbReference>
<dbReference type="GO" id="GO:0004693">
    <property type="term" value="F:cyclin-dependent protein serine/threonine kinase activity"/>
    <property type="evidence" value="ECO:0007669"/>
    <property type="project" value="UniProtKB-EC"/>
</dbReference>
<feature type="domain" description="Protein kinase" evidence="11">
    <location>
        <begin position="20"/>
        <end position="403"/>
    </location>
</feature>
<dbReference type="FunFam" id="3.30.200.20:FF:000664">
    <property type="entry name" value="Cyclin-dependent kinase F-1"/>
    <property type="match status" value="1"/>
</dbReference>
<comment type="catalytic activity">
    <reaction evidence="8">
        <text>L-threonyl-[protein] + ATP = O-phospho-L-threonyl-[protein] + ADP + H(+)</text>
        <dbReference type="Rhea" id="RHEA:46608"/>
        <dbReference type="Rhea" id="RHEA-COMP:11060"/>
        <dbReference type="Rhea" id="RHEA-COMP:11605"/>
        <dbReference type="ChEBI" id="CHEBI:15378"/>
        <dbReference type="ChEBI" id="CHEBI:30013"/>
        <dbReference type="ChEBI" id="CHEBI:30616"/>
        <dbReference type="ChEBI" id="CHEBI:61977"/>
        <dbReference type="ChEBI" id="CHEBI:456216"/>
        <dbReference type="EC" id="2.7.11.22"/>
    </reaction>
</comment>
<dbReference type="EMBL" id="DF973949">
    <property type="protein sequence ID" value="GAU42956.1"/>
    <property type="molecule type" value="Genomic_DNA"/>
</dbReference>
<evidence type="ECO:0000256" key="1">
    <source>
        <dbReference type="ARBA" id="ARBA00006485"/>
    </source>
</evidence>
<reference evidence="13" key="1">
    <citation type="journal article" date="2017" name="Front. Plant Sci.">
        <title>Climate Clever Clovers: New Paradigm to Reduce the Environmental Footprint of Ruminants by Breeding Low Methanogenic Forages Utilizing Haplotype Variation.</title>
        <authorList>
            <person name="Kaur P."/>
            <person name="Appels R."/>
            <person name="Bayer P.E."/>
            <person name="Keeble-Gagnere G."/>
            <person name="Wang J."/>
            <person name="Hirakawa H."/>
            <person name="Shirasawa K."/>
            <person name="Vercoe P."/>
            <person name="Stefanova K."/>
            <person name="Durmic Z."/>
            <person name="Nichols P."/>
            <person name="Revell C."/>
            <person name="Isobe S.N."/>
            <person name="Edwards D."/>
            <person name="Erskine W."/>
        </authorList>
    </citation>
    <scope>NUCLEOTIDE SEQUENCE [LARGE SCALE GENOMIC DNA]</scope>
    <source>
        <strain evidence="13">cv. Daliak</strain>
    </source>
</reference>